<keyword evidence="5" id="KW-1185">Reference proteome</keyword>
<name>A0A9P8T231_9ASCO</name>
<feature type="compositionally biased region" description="Acidic residues" evidence="2">
    <location>
        <begin position="90"/>
        <end position="99"/>
    </location>
</feature>
<dbReference type="PANTHER" id="PTHR23329">
    <property type="entry name" value="TUFTELIN-INTERACTING PROTEIN 11-RELATED"/>
    <property type="match status" value="1"/>
</dbReference>
<protein>
    <recommendedName>
        <fullName evidence="3">G-patch domain-containing protein</fullName>
    </recommendedName>
</protein>
<dbReference type="Proteomes" id="UP000769157">
    <property type="component" value="Unassembled WGS sequence"/>
</dbReference>
<dbReference type="GeneID" id="70237756"/>
<feature type="region of interest" description="Disordered" evidence="2">
    <location>
        <begin position="64"/>
        <end position="109"/>
    </location>
</feature>
<comment type="caution">
    <text evidence="4">The sequence shown here is derived from an EMBL/GenBank/DDBJ whole genome shotgun (WGS) entry which is preliminary data.</text>
</comment>
<dbReference type="OrthoDB" id="4822at2759"/>
<dbReference type="GO" id="GO:0071008">
    <property type="term" value="C:U2-type post-mRNA release spliceosomal complex"/>
    <property type="evidence" value="ECO:0007669"/>
    <property type="project" value="TreeGrafter"/>
</dbReference>
<dbReference type="RefSeq" id="XP_046059629.1">
    <property type="nucleotide sequence ID" value="XM_046207011.1"/>
</dbReference>
<reference evidence="4" key="1">
    <citation type="journal article" date="2021" name="Open Biol.">
        <title>Shared evolutionary footprints suggest mitochondrial oxidative damage underlies multiple complex I losses in fungi.</title>
        <authorList>
            <person name="Schikora-Tamarit M.A."/>
            <person name="Marcet-Houben M."/>
            <person name="Nosek J."/>
            <person name="Gabaldon T."/>
        </authorList>
    </citation>
    <scope>NUCLEOTIDE SEQUENCE</scope>
    <source>
        <strain evidence="4">CBS6075</strain>
    </source>
</reference>
<evidence type="ECO:0000313" key="5">
    <source>
        <dbReference type="Proteomes" id="UP000769157"/>
    </source>
</evidence>
<dbReference type="GO" id="GO:0003676">
    <property type="term" value="F:nucleic acid binding"/>
    <property type="evidence" value="ECO:0007669"/>
    <property type="project" value="InterPro"/>
</dbReference>
<dbReference type="AlphaFoldDB" id="A0A9P8T231"/>
<dbReference type="InterPro" id="IPR000467">
    <property type="entry name" value="G_patch_dom"/>
</dbReference>
<organism evidence="4 5">
    <name type="scientific">Ogataea philodendri</name>
    <dbReference type="NCBI Taxonomy" id="1378263"/>
    <lineage>
        <taxon>Eukaryota</taxon>
        <taxon>Fungi</taxon>
        <taxon>Dikarya</taxon>
        <taxon>Ascomycota</taxon>
        <taxon>Saccharomycotina</taxon>
        <taxon>Pichiomycetes</taxon>
        <taxon>Pichiales</taxon>
        <taxon>Pichiaceae</taxon>
        <taxon>Ogataea</taxon>
    </lineage>
</organism>
<evidence type="ECO:0000256" key="1">
    <source>
        <dbReference type="ARBA" id="ARBA00010900"/>
    </source>
</evidence>
<evidence type="ECO:0000256" key="2">
    <source>
        <dbReference type="SAM" id="MobiDB-lite"/>
    </source>
</evidence>
<dbReference type="PANTHER" id="PTHR23329:SF1">
    <property type="entry name" value="TUFTELIN-INTERACTING PROTEIN 11"/>
    <property type="match status" value="1"/>
</dbReference>
<dbReference type="Pfam" id="PF07842">
    <property type="entry name" value="GCFC"/>
    <property type="match status" value="1"/>
</dbReference>
<dbReference type="EMBL" id="JAEUBE010000378">
    <property type="protein sequence ID" value="KAH3662540.1"/>
    <property type="molecule type" value="Genomic_DNA"/>
</dbReference>
<proteinExistence type="inferred from homology"/>
<dbReference type="Pfam" id="PF01585">
    <property type="entry name" value="G-patch"/>
    <property type="match status" value="1"/>
</dbReference>
<gene>
    <name evidence="4" type="ORF">OGAPHI_005792</name>
</gene>
<reference evidence="4" key="2">
    <citation type="submission" date="2021-01" db="EMBL/GenBank/DDBJ databases">
        <authorList>
            <person name="Schikora-Tamarit M.A."/>
        </authorList>
    </citation>
    <scope>NUCLEOTIDE SEQUENCE</scope>
    <source>
        <strain evidence="4">CBS6075</strain>
    </source>
</reference>
<feature type="region of interest" description="Disordered" evidence="2">
    <location>
        <begin position="1"/>
        <end position="47"/>
    </location>
</feature>
<dbReference type="InterPro" id="IPR022783">
    <property type="entry name" value="GCFC_dom"/>
</dbReference>
<dbReference type="InterPro" id="IPR045211">
    <property type="entry name" value="TFP11/STIP/Ntr1"/>
</dbReference>
<feature type="domain" description="G-patch" evidence="3">
    <location>
        <begin position="45"/>
        <end position="91"/>
    </location>
</feature>
<evidence type="ECO:0000259" key="3">
    <source>
        <dbReference type="PROSITE" id="PS50174"/>
    </source>
</evidence>
<dbReference type="GO" id="GO:0000390">
    <property type="term" value="P:spliceosomal complex disassembly"/>
    <property type="evidence" value="ECO:0007669"/>
    <property type="project" value="InterPro"/>
</dbReference>
<accession>A0A9P8T231</accession>
<dbReference type="SMART" id="SM00443">
    <property type="entry name" value="G_patch"/>
    <property type="match status" value="1"/>
</dbReference>
<dbReference type="PROSITE" id="PS50174">
    <property type="entry name" value="G_PATCH"/>
    <property type="match status" value="1"/>
</dbReference>
<sequence>MFNPLQFRRRLSNDESSDDSSDERPGIGGLGGPRTETPDHDMDRQYGVGAMLLRQMGYVDGKGLGKDQQGITAPIETKLRPRGLGVGGVEEQEEKDSSEDEKMGSDEPVSSVPELFALIQQFENFGLVVPVQIKELSDEGSGSLELRSSMADLLLRLKDLRAKIEYANYELKQQEGVEKTSRARWTALQEVYDGKDTKIDDPEDRELVEKVVLSRVEPLVRQAMNTWDPKDLDSDVSDRIFEWKKQYTPAEAELEADPFQVLVGQLWEQKTARFFEQEWSVWQPNLGIAIFEEFQGLVAPSFFTKMFEKVLLPLFKEELERWTIGTPGPEIWLADWLNVMDEAQVDQLVEEIVRKYCDWIVAKWDYSQVQVPAKEIHLSLWLDLYGTEKLAKSVEMAVIRRSLNELRKKRPSASEVLLFVQVLQKNGVRYDKIDYLLENEVIYTWMDQFLSLEDEERRFKYVESFLVQILTHLLPSYHFPRLGKIVLLALNQLESDTYTAVSPAQRLNVVPRANFSTFKQNSIPELIAATEKLTFKPEKKITVTFKQLVDEYCQENDLFVLPEPGLVTGKALYRISRDMKTGVLVYLDDDVLWAQLDEDQPDGFEPIAFDQLENYVH</sequence>
<comment type="similarity">
    <text evidence="1">Belongs to the TFP11/STIP family.</text>
</comment>
<evidence type="ECO:0000313" key="4">
    <source>
        <dbReference type="EMBL" id="KAH3662540.1"/>
    </source>
</evidence>